<dbReference type="PROSITE" id="PS51257">
    <property type="entry name" value="PROKAR_LIPOPROTEIN"/>
    <property type="match status" value="1"/>
</dbReference>
<dbReference type="EMBL" id="ARYM01000005">
    <property type="protein sequence ID" value="KCZ99497.1"/>
    <property type="molecule type" value="Genomic_DNA"/>
</dbReference>
<dbReference type="eggNOG" id="COG4249">
    <property type="taxonomic scope" value="Bacteria"/>
</dbReference>
<feature type="chain" id="PRO_5001615494" evidence="1">
    <location>
        <begin position="24"/>
        <end position="257"/>
    </location>
</feature>
<keyword evidence="3" id="KW-1185">Reference proteome</keyword>
<proteinExistence type="predicted"/>
<dbReference type="GO" id="GO:0006508">
    <property type="term" value="P:proteolysis"/>
    <property type="evidence" value="ECO:0007669"/>
    <property type="project" value="InterPro"/>
</dbReference>
<reference evidence="2 3" key="1">
    <citation type="journal article" date="2014" name="Antonie Van Leeuwenhoek">
        <title>Hyphomonas beringensis sp. nov. and Hyphomonas chukchiensis sp. nov., isolated from surface seawater of the Bering Sea and Chukchi Sea.</title>
        <authorList>
            <person name="Li C."/>
            <person name="Lai Q."/>
            <person name="Li G."/>
            <person name="Dong C."/>
            <person name="Wang J."/>
            <person name="Liao Y."/>
            <person name="Shao Z."/>
        </authorList>
    </citation>
    <scope>NUCLEOTIDE SEQUENCE [LARGE SCALE GENOMIC DNA]</scope>
    <source>
        <strain evidence="2 3">PS728</strain>
    </source>
</reference>
<dbReference type="GO" id="GO:0008233">
    <property type="term" value="F:peptidase activity"/>
    <property type="evidence" value="ECO:0007669"/>
    <property type="project" value="InterPro"/>
</dbReference>
<dbReference type="RefSeq" id="WP_051612361.1">
    <property type="nucleotide sequence ID" value="NZ_ARYM01000005.1"/>
</dbReference>
<dbReference type="STRING" id="1280954.HPO_06157"/>
<dbReference type="InterPro" id="IPR001096">
    <property type="entry name" value="Peptidase_C13"/>
</dbReference>
<protein>
    <submittedName>
        <fullName evidence="2">Putative lipoprotein</fullName>
    </submittedName>
</protein>
<dbReference type="Gene3D" id="3.40.50.1460">
    <property type="match status" value="1"/>
</dbReference>
<evidence type="ECO:0000313" key="2">
    <source>
        <dbReference type="EMBL" id="KCZ99497.1"/>
    </source>
</evidence>
<dbReference type="Pfam" id="PF01650">
    <property type="entry name" value="Peptidase_C13"/>
    <property type="match status" value="1"/>
</dbReference>
<evidence type="ECO:0000313" key="3">
    <source>
        <dbReference type="Proteomes" id="UP000027100"/>
    </source>
</evidence>
<accession>A0A062VMU1</accession>
<evidence type="ECO:0000256" key="1">
    <source>
        <dbReference type="SAM" id="SignalP"/>
    </source>
</evidence>
<sequence length="257" mass="27912">MKLRRLFAVALFLAACWAGPAFAKPGVEDAPLKDWAVGILAADWRDSEGAPIDAFENARRDLARGFADVGFNPDNISHMSLRPRELGGFSLRSEEVFSAFGELAAKAPAGCLFYFTSHGVPEGMVLGTEGLISPRKLNGLISQWCGQRPTVVVVSACFSGVFVPELAAPNRLVMTAARPDRSSFGCGAGMIYPVFDQCVLDSLPGADDFVHLSNMTRRCVAMEERQQRLWPPSEPQSDLGADVEDLLVFLDFERSAP</sequence>
<dbReference type="PATRIC" id="fig|1280954.3.peg.1254"/>
<organism evidence="2 3">
    <name type="scientific">Hyphomonas polymorpha PS728</name>
    <dbReference type="NCBI Taxonomy" id="1280954"/>
    <lineage>
        <taxon>Bacteria</taxon>
        <taxon>Pseudomonadati</taxon>
        <taxon>Pseudomonadota</taxon>
        <taxon>Alphaproteobacteria</taxon>
        <taxon>Hyphomonadales</taxon>
        <taxon>Hyphomonadaceae</taxon>
        <taxon>Hyphomonas</taxon>
    </lineage>
</organism>
<dbReference type="Proteomes" id="UP000027100">
    <property type="component" value="Unassembled WGS sequence"/>
</dbReference>
<keyword evidence="2" id="KW-0449">Lipoprotein</keyword>
<feature type="signal peptide" evidence="1">
    <location>
        <begin position="1"/>
        <end position="23"/>
    </location>
</feature>
<keyword evidence="1" id="KW-0732">Signal</keyword>
<dbReference type="AlphaFoldDB" id="A0A062VMU1"/>
<name>A0A062VMU1_9PROT</name>
<gene>
    <name evidence="2" type="ORF">HPO_06157</name>
</gene>
<comment type="caution">
    <text evidence="2">The sequence shown here is derived from an EMBL/GenBank/DDBJ whole genome shotgun (WGS) entry which is preliminary data.</text>
</comment>
<dbReference type="OrthoDB" id="345222at2"/>